<dbReference type="InterPro" id="IPR013103">
    <property type="entry name" value="RVT_2"/>
</dbReference>
<keyword evidence="4" id="KW-1185">Reference proteome</keyword>
<proteinExistence type="predicted"/>
<dbReference type="Proteomes" id="UP001341281">
    <property type="component" value="Chromosome 04"/>
</dbReference>
<feature type="transmembrane region" description="Helical" evidence="1">
    <location>
        <begin position="211"/>
        <end position="233"/>
    </location>
</feature>
<reference evidence="3 4" key="1">
    <citation type="submission" date="2024-02" db="EMBL/GenBank/DDBJ databases">
        <title>High-quality chromosome-scale genome assembly of Pensacola bahiagrass (Paspalum notatum Flugge var. saurae).</title>
        <authorList>
            <person name="Vega J.M."/>
            <person name="Podio M."/>
            <person name="Orjuela J."/>
            <person name="Siena L.A."/>
            <person name="Pessino S.C."/>
            <person name="Combes M.C."/>
            <person name="Mariac C."/>
            <person name="Albertini E."/>
            <person name="Pupilli F."/>
            <person name="Ortiz J.P.A."/>
            <person name="Leblanc O."/>
        </authorList>
    </citation>
    <scope>NUCLEOTIDE SEQUENCE [LARGE SCALE GENOMIC DNA]</scope>
    <source>
        <strain evidence="3">R1</strain>
        <tissue evidence="3">Leaf</tissue>
    </source>
</reference>
<evidence type="ECO:0000313" key="3">
    <source>
        <dbReference type="EMBL" id="WVZ70807.1"/>
    </source>
</evidence>
<keyword evidence="1" id="KW-0812">Transmembrane</keyword>
<dbReference type="Pfam" id="PF07727">
    <property type="entry name" value="RVT_2"/>
    <property type="match status" value="1"/>
</dbReference>
<evidence type="ECO:0000313" key="4">
    <source>
        <dbReference type="Proteomes" id="UP001341281"/>
    </source>
</evidence>
<dbReference type="SUPFAM" id="SSF56672">
    <property type="entry name" value="DNA/RNA polymerases"/>
    <property type="match status" value="1"/>
</dbReference>
<sequence>MDLLSAIRLVSLLVREHGRDYDETFAVAHMTTMFVLFPWPLVHLSLDVKNAFLNGELREEVYMQVFVPEGMVCRLRRSLYGLKRAPRAWFQRLRPWSRSAGFFASVHPALFVHTSSRGRTLLLLYVDDMIITGDDPRFLLHPEFISSREKYIRVFLIVLLLPIEETPMELNLHPLATDGELLDDPTRYRHIVGSLVYLGVTRPDISYGARLGSTIVIFFVSYVIFVGLCHAVYSFHALAIDATWASDSLDRRSLSRLLCFSWWFPYCLED</sequence>
<keyword evidence="1" id="KW-1133">Transmembrane helix</keyword>
<dbReference type="EMBL" id="CP144748">
    <property type="protein sequence ID" value="WVZ70807.1"/>
    <property type="molecule type" value="Genomic_DNA"/>
</dbReference>
<evidence type="ECO:0000256" key="1">
    <source>
        <dbReference type="SAM" id="Phobius"/>
    </source>
</evidence>
<name>A0AAQ3TF13_PASNO</name>
<organism evidence="3 4">
    <name type="scientific">Paspalum notatum var. saurae</name>
    <dbReference type="NCBI Taxonomy" id="547442"/>
    <lineage>
        <taxon>Eukaryota</taxon>
        <taxon>Viridiplantae</taxon>
        <taxon>Streptophyta</taxon>
        <taxon>Embryophyta</taxon>
        <taxon>Tracheophyta</taxon>
        <taxon>Spermatophyta</taxon>
        <taxon>Magnoliopsida</taxon>
        <taxon>Liliopsida</taxon>
        <taxon>Poales</taxon>
        <taxon>Poaceae</taxon>
        <taxon>PACMAD clade</taxon>
        <taxon>Panicoideae</taxon>
        <taxon>Andropogonodae</taxon>
        <taxon>Paspaleae</taxon>
        <taxon>Paspalinae</taxon>
        <taxon>Paspalum</taxon>
    </lineage>
</organism>
<evidence type="ECO:0000259" key="2">
    <source>
        <dbReference type="Pfam" id="PF07727"/>
    </source>
</evidence>
<feature type="domain" description="Reverse transcriptase Ty1/copia-type" evidence="2">
    <location>
        <begin position="32"/>
        <end position="137"/>
    </location>
</feature>
<dbReference type="AlphaFoldDB" id="A0AAQ3TF13"/>
<accession>A0AAQ3TF13</accession>
<protein>
    <recommendedName>
        <fullName evidence="2">Reverse transcriptase Ty1/copia-type domain-containing protein</fullName>
    </recommendedName>
</protein>
<gene>
    <name evidence="3" type="ORF">U9M48_019444</name>
</gene>
<keyword evidence="1" id="KW-0472">Membrane</keyword>
<dbReference type="InterPro" id="IPR043502">
    <property type="entry name" value="DNA/RNA_pol_sf"/>
</dbReference>